<keyword evidence="1" id="KW-0732">Signal</keyword>
<dbReference type="Pfam" id="PF01683">
    <property type="entry name" value="EB"/>
    <property type="match status" value="3"/>
</dbReference>
<keyword evidence="4" id="KW-1185">Reference proteome</keyword>
<evidence type="ECO:0000256" key="1">
    <source>
        <dbReference type="SAM" id="SignalP"/>
    </source>
</evidence>
<feature type="domain" description="EB" evidence="2">
    <location>
        <begin position="93"/>
        <end position="150"/>
    </location>
</feature>
<feature type="domain" description="EB" evidence="2">
    <location>
        <begin position="385"/>
        <end position="432"/>
    </location>
</feature>
<protein>
    <recommendedName>
        <fullName evidence="2">EB domain-containing protein</fullName>
    </recommendedName>
</protein>
<organism evidence="3 4">
    <name type="scientific">Leptosia nina</name>
    <dbReference type="NCBI Taxonomy" id="320188"/>
    <lineage>
        <taxon>Eukaryota</taxon>
        <taxon>Metazoa</taxon>
        <taxon>Ecdysozoa</taxon>
        <taxon>Arthropoda</taxon>
        <taxon>Hexapoda</taxon>
        <taxon>Insecta</taxon>
        <taxon>Pterygota</taxon>
        <taxon>Neoptera</taxon>
        <taxon>Endopterygota</taxon>
        <taxon>Lepidoptera</taxon>
        <taxon>Glossata</taxon>
        <taxon>Ditrysia</taxon>
        <taxon>Papilionoidea</taxon>
        <taxon>Pieridae</taxon>
        <taxon>Pierinae</taxon>
        <taxon>Leptosia</taxon>
    </lineage>
</organism>
<evidence type="ECO:0000313" key="3">
    <source>
        <dbReference type="EMBL" id="CAK1553227.1"/>
    </source>
</evidence>
<dbReference type="AlphaFoldDB" id="A0AAV1JWR4"/>
<gene>
    <name evidence="3" type="ORF">LNINA_LOCUS12239</name>
</gene>
<feature type="chain" id="PRO_5043718335" description="EB domain-containing protein" evidence="1">
    <location>
        <begin position="17"/>
        <end position="589"/>
    </location>
</feature>
<dbReference type="Proteomes" id="UP001497472">
    <property type="component" value="Unassembled WGS sequence"/>
</dbReference>
<dbReference type="InterPro" id="IPR006149">
    <property type="entry name" value="EB_dom"/>
</dbReference>
<accession>A0AAV1JWR4</accession>
<reference evidence="3 4" key="1">
    <citation type="submission" date="2023-11" db="EMBL/GenBank/DDBJ databases">
        <authorList>
            <person name="Okamura Y."/>
        </authorList>
    </citation>
    <scope>NUCLEOTIDE SEQUENCE [LARGE SCALE GENOMIC DNA]</scope>
</reference>
<evidence type="ECO:0000259" key="2">
    <source>
        <dbReference type="Pfam" id="PF01683"/>
    </source>
</evidence>
<feature type="domain" description="EB" evidence="2">
    <location>
        <begin position="464"/>
        <end position="520"/>
    </location>
</feature>
<evidence type="ECO:0000313" key="4">
    <source>
        <dbReference type="Proteomes" id="UP001497472"/>
    </source>
</evidence>
<dbReference type="EMBL" id="CAVLEF010000215">
    <property type="protein sequence ID" value="CAK1553227.1"/>
    <property type="molecule type" value="Genomic_DNA"/>
</dbReference>
<comment type="caution">
    <text evidence="3">The sequence shown here is derived from an EMBL/GenBank/DDBJ whole genome shotgun (WGS) entry which is preliminary data.</text>
</comment>
<sequence length="589" mass="64089">MDRIILVFALIHVSSALWSCKVDDDCSSQAGSVCVSGSCECPGGQQPVFRGTRCVGVAPYLSSPCYEDIQCDRLWANYECRKNNGSLVGTCACLPGNHFFLGRCWPTKGYREACERDEECLTEPRDPYALKCNQVCVCADGYYERQRGECRKIATGVGEGCVVDDDCHFTNGTCNVQTFSCTNMTASTPSSEPLTQPIDMLTALSDREVDSVHNINCTTNSDCTSPSICSFGACVCPRGFYKYNNKCYAELGTPSTPDQCDGLLAVVIDGVCTCRPNFFFEQNMRDCTRVTRRITDSCVTDGNCGTFGAQSRCGPPKEPWGLRTCECISENAVWNADRNLCRLFAGVGEQCEADNDCLAGDLEITCEKDDQGQGFCRCPPGLTELDGLCLTSGLVLGDTCQASQECNGTANAVCSDRKCACATGFQQDGDYCAPVIGGPCAQDTDCVIQDTVCLNTTEGSTCQCRDNLVAFDQQCYTVSPGQNATCSVSIQCQASMGNASSCVNGLCVCTDGYHYRDEMCWPRTELFQTCSRTSQCYLREMSEVVTCRNGLCQCDFDHPYSEELRTCTSSASSLYASFLLTVTLFILRT</sequence>
<dbReference type="PANTHER" id="PTHR39069:SF8">
    <property type="entry name" value="FI17111P1"/>
    <property type="match status" value="1"/>
</dbReference>
<dbReference type="PANTHER" id="PTHR39069">
    <property type="entry name" value="ECDYSONE-INDUCIBLE GENE E1, ISOFORM A"/>
    <property type="match status" value="1"/>
</dbReference>
<name>A0AAV1JWR4_9NEOP</name>
<feature type="signal peptide" evidence="1">
    <location>
        <begin position="1"/>
        <end position="16"/>
    </location>
</feature>
<proteinExistence type="predicted"/>